<sequence>APSTPPPATRPGQLAHTGADIGVALGMAGAALAAGLGMRLASRRREEGE</sequence>
<keyword evidence="5" id="KW-0472">Membrane</keyword>
<dbReference type="AlphaFoldDB" id="A0A941E5W0"/>
<dbReference type="NCBIfam" id="TIGR01167">
    <property type="entry name" value="LPXTG_anchor"/>
    <property type="match status" value="1"/>
</dbReference>
<gene>
    <name evidence="7" type="ORF">KDK95_01700</name>
</gene>
<dbReference type="InterPro" id="IPR019931">
    <property type="entry name" value="LPXTG_anchor"/>
</dbReference>
<dbReference type="PROSITE" id="PS50847">
    <property type="entry name" value="GRAM_POS_ANCHORING"/>
    <property type="match status" value="1"/>
</dbReference>
<dbReference type="EMBL" id="JAGSOH010000002">
    <property type="protein sequence ID" value="MBR7825002.1"/>
    <property type="molecule type" value="Genomic_DNA"/>
</dbReference>
<reference evidence="7" key="1">
    <citation type="submission" date="2021-04" db="EMBL/GenBank/DDBJ databases">
        <title>Genome based classification of Actinospica acidithermotolerans sp. nov., an actinobacterium isolated from an Indonesian hot spring.</title>
        <authorList>
            <person name="Kusuma A.B."/>
            <person name="Putra K.E."/>
            <person name="Nafisah S."/>
            <person name="Loh J."/>
            <person name="Nouioui I."/>
            <person name="Goodfellow M."/>
        </authorList>
    </citation>
    <scope>NUCLEOTIDE SEQUENCE</scope>
    <source>
        <strain evidence="7">MGRD01-02</strain>
    </source>
</reference>
<dbReference type="Proteomes" id="UP000676325">
    <property type="component" value="Unassembled WGS sequence"/>
</dbReference>
<accession>A0A941E5W0</accession>
<keyword evidence="8" id="KW-1185">Reference proteome</keyword>
<evidence type="ECO:0000256" key="2">
    <source>
        <dbReference type="ARBA" id="ARBA00022525"/>
    </source>
</evidence>
<evidence type="ECO:0000313" key="8">
    <source>
        <dbReference type="Proteomes" id="UP000676325"/>
    </source>
</evidence>
<evidence type="ECO:0000256" key="4">
    <source>
        <dbReference type="ARBA" id="ARBA00023088"/>
    </source>
</evidence>
<evidence type="ECO:0000256" key="5">
    <source>
        <dbReference type="SAM" id="Phobius"/>
    </source>
</evidence>
<keyword evidence="1" id="KW-0134">Cell wall</keyword>
<name>A0A941E5W0_9ACTN</name>
<protein>
    <submittedName>
        <fullName evidence="7">LPXTG cell wall anchor domain-containing protein</fullName>
    </submittedName>
</protein>
<keyword evidence="2" id="KW-0964">Secreted</keyword>
<keyword evidence="3" id="KW-0732">Signal</keyword>
<evidence type="ECO:0000256" key="1">
    <source>
        <dbReference type="ARBA" id="ARBA00022512"/>
    </source>
</evidence>
<evidence type="ECO:0000256" key="3">
    <source>
        <dbReference type="ARBA" id="ARBA00022729"/>
    </source>
</evidence>
<evidence type="ECO:0000313" key="7">
    <source>
        <dbReference type="EMBL" id="MBR7825002.1"/>
    </source>
</evidence>
<feature type="transmembrane region" description="Helical" evidence="5">
    <location>
        <begin position="21"/>
        <end position="41"/>
    </location>
</feature>
<evidence type="ECO:0000259" key="6">
    <source>
        <dbReference type="PROSITE" id="PS50847"/>
    </source>
</evidence>
<feature type="domain" description="Gram-positive cocci surface proteins LPxTG" evidence="6">
    <location>
        <begin position="14"/>
        <end position="49"/>
    </location>
</feature>
<organism evidence="7 8">
    <name type="scientific">Actinospica acidithermotolerans</name>
    <dbReference type="NCBI Taxonomy" id="2828514"/>
    <lineage>
        <taxon>Bacteria</taxon>
        <taxon>Bacillati</taxon>
        <taxon>Actinomycetota</taxon>
        <taxon>Actinomycetes</taxon>
        <taxon>Catenulisporales</taxon>
        <taxon>Actinospicaceae</taxon>
        <taxon>Actinospica</taxon>
    </lineage>
</organism>
<comment type="caution">
    <text evidence="7">The sequence shown here is derived from an EMBL/GenBank/DDBJ whole genome shotgun (WGS) entry which is preliminary data.</text>
</comment>
<proteinExistence type="predicted"/>
<keyword evidence="5" id="KW-0812">Transmembrane</keyword>
<keyword evidence="5" id="KW-1133">Transmembrane helix</keyword>
<keyword evidence="4" id="KW-0572">Peptidoglycan-anchor</keyword>
<feature type="non-terminal residue" evidence="7">
    <location>
        <position position="1"/>
    </location>
</feature>